<keyword evidence="12" id="KW-1185">Reference proteome</keyword>
<reference evidence="11 12" key="1">
    <citation type="journal article" date="2009" name="Nature">
        <title>Evolution of pathogenicity and sexual reproduction in eight Candida genomes.</title>
        <authorList>
            <person name="Butler G."/>
            <person name="Rasmussen M.D."/>
            <person name="Lin M.F."/>
            <person name="Santos M.A."/>
            <person name="Sakthikumar S."/>
            <person name="Munro C.A."/>
            <person name="Rheinbay E."/>
            <person name="Grabherr M."/>
            <person name="Forche A."/>
            <person name="Reedy J.L."/>
            <person name="Agrafioti I."/>
            <person name="Arnaud M.B."/>
            <person name="Bates S."/>
            <person name="Brown A.J."/>
            <person name="Brunke S."/>
            <person name="Costanzo M.C."/>
            <person name="Fitzpatrick D.A."/>
            <person name="de Groot P.W."/>
            <person name="Harris D."/>
            <person name="Hoyer L.L."/>
            <person name="Hube B."/>
            <person name="Klis F.M."/>
            <person name="Kodira C."/>
            <person name="Lennard N."/>
            <person name="Logue M.E."/>
            <person name="Martin R."/>
            <person name="Neiman A.M."/>
            <person name="Nikolaou E."/>
            <person name="Quail M.A."/>
            <person name="Quinn J."/>
            <person name="Santos M.C."/>
            <person name="Schmitzberger F.F."/>
            <person name="Sherlock G."/>
            <person name="Shah P."/>
            <person name="Silverstein K.A."/>
            <person name="Skrzypek M.S."/>
            <person name="Soll D."/>
            <person name="Staggs R."/>
            <person name="Stansfield I."/>
            <person name="Stumpf M.P."/>
            <person name="Sudbery P.E."/>
            <person name="Srikantha T."/>
            <person name="Zeng Q."/>
            <person name="Berman J."/>
            <person name="Berriman M."/>
            <person name="Heitman J."/>
            <person name="Gow N.A."/>
            <person name="Lorenz M.C."/>
            <person name="Birren B.W."/>
            <person name="Kellis M."/>
            <person name="Cuomo C.A."/>
        </authorList>
    </citation>
    <scope>NUCLEOTIDE SEQUENCE [LARGE SCALE GENOMIC DNA]</scope>
    <source>
        <strain evidence="11 12">WO-1</strain>
    </source>
</reference>
<dbReference type="InterPro" id="IPR029058">
    <property type="entry name" value="AB_hydrolase_fold"/>
</dbReference>
<dbReference type="SUPFAM" id="SSF82171">
    <property type="entry name" value="DPP6 N-terminal domain-like"/>
    <property type="match status" value="1"/>
</dbReference>
<dbReference type="SUPFAM" id="SSF53474">
    <property type="entry name" value="alpha/beta-Hydrolases"/>
    <property type="match status" value="1"/>
</dbReference>
<dbReference type="FunFam" id="3.40.50.1820:FF:000003">
    <property type="entry name" value="Dipeptidyl peptidase 4"/>
    <property type="match status" value="1"/>
</dbReference>
<dbReference type="GO" id="GO:0008239">
    <property type="term" value="F:dipeptidyl-peptidase activity"/>
    <property type="evidence" value="ECO:0007669"/>
    <property type="project" value="TreeGrafter"/>
</dbReference>
<evidence type="ECO:0000256" key="3">
    <source>
        <dbReference type="ARBA" id="ARBA00022670"/>
    </source>
</evidence>
<dbReference type="Gene3D" id="3.40.50.1820">
    <property type="entry name" value="alpha/beta hydrolase"/>
    <property type="match status" value="1"/>
</dbReference>
<dbReference type="InterPro" id="IPR050278">
    <property type="entry name" value="Serine_Prot_S9B/DPPIV"/>
</dbReference>
<gene>
    <name evidence="11" type="ORF">CAWG_01874</name>
</gene>
<dbReference type="GO" id="GO:0004177">
    <property type="term" value="F:aminopeptidase activity"/>
    <property type="evidence" value="ECO:0007669"/>
    <property type="project" value="UniProtKB-KW"/>
</dbReference>
<accession>C4YLZ9</accession>
<keyword evidence="8" id="KW-1133">Transmembrane helix</keyword>
<evidence type="ECO:0008006" key="13">
    <source>
        <dbReference type="Google" id="ProtNLM"/>
    </source>
</evidence>
<name>C4YLZ9_CANAW</name>
<feature type="transmembrane region" description="Helical" evidence="8">
    <location>
        <begin position="87"/>
        <end position="106"/>
    </location>
</feature>
<dbReference type="HOGENOM" id="CLU_006105_0_1_1"/>
<dbReference type="MEROPS" id="S09.005"/>
<dbReference type="ESTHER" id="canal-q59m48">
    <property type="family name" value="DPP4N_Peptidase_S9"/>
</dbReference>
<dbReference type="GO" id="GO:0006508">
    <property type="term" value="P:proteolysis"/>
    <property type="evidence" value="ECO:0007669"/>
    <property type="project" value="UniProtKB-KW"/>
</dbReference>
<organism evidence="11 12">
    <name type="scientific">Candida albicans (strain WO-1)</name>
    <name type="common">Yeast</name>
    <dbReference type="NCBI Taxonomy" id="294748"/>
    <lineage>
        <taxon>Eukaryota</taxon>
        <taxon>Fungi</taxon>
        <taxon>Dikarya</taxon>
        <taxon>Ascomycota</taxon>
        <taxon>Saccharomycotina</taxon>
        <taxon>Pichiomycetes</taxon>
        <taxon>Debaryomycetaceae</taxon>
        <taxon>Candida/Lodderomyces clade</taxon>
        <taxon>Candida</taxon>
    </lineage>
</organism>
<feature type="domain" description="Peptidase S9 prolyl oligopeptidase catalytic" evidence="9">
    <location>
        <begin position="724"/>
        <end position="923"/>
    </location>
</feature>
<evidence type="ECO:0000313" key="11">
    <source>
        <dbReference type="EMBL" id="EEQ43630.1"/>
    </source>
</evidence>
<dbReference type="PANTHER" id="PTHR11731:SF160">
    <property type="entry name" value="DIPEPTIDYL AMINOPEPTIDASE A"/>
    <property type="match status" value="1"/>
</dbReference>
<dbReference type="AlphaFoldDB" id="C4YLZ9"/>
<feature type="region of interest" description="Disordered" evidence="7">
    <location>
        <begin position="1"/>
        <end position="41"/>
    </location>
</feature>
<proteinExistence type="inferred from homology"/>
<dbReference type="Pfam" id="PF00930">
    <property type="entry name" value="DPPIV_N"/>
    <property type="match status" value="1"/>
</dbReference>
<keyword evidence="8" id="KW-0812">Transmembrane</keyword>
<feature type="domain" description="Dipeptidylpeptidase IV N-terminal" evidence="10">
    <location>
        <begin position="236"/>
        <end position="616"/>
    </location>
</feature>
<keyword evidence="2" id="KW-0031">Aminopeptidase</keyword>
<dbReference type="GO" id="GO:0008236">
    <property type="term" value="F:serine-type peptidase activity"/>
    <property type="evidence" value="ECO:0007669"/>
    <property type="project" value="UniProtKB-KW"/>
</dbReference>
<evidence type="ECO:0000256" key="4">
    <source>
        <dbReference type="ARBA" id="ARBA00022801"/>
    </source>
</evidence>
<dbReference type="GO" id="GO:0005886">
    <property type="term" value="C:plasma membrane"/>
    <property type="evidence" value="ECO:0007669"/>
    <property type="project" value="TreeGrafter"/>
</dbReference>
<evidence type="ECO:0000313" key="12">
    <source>
        <dbReference type="Proteomes" id="UP000001429"/>
    </source>
</evidence>
<keyword evidence="3" id="KW-0645">Protease</keyword>
<dbReference type="OMA" id="NYDMHIF"/>
<evidence type="ECO:0000256" key="1">
    <source>
        <dbReference type="ARBA" id="ARBA00006150"/>
    </source>
</evidence>
<dbReference type="Proteomes" id="UP000001429">
    <property type="component" value="Chromosome R"/>
</dbReference>
<dbReference type="EMBL" id="CM000309">
    <property type="protein sequence ID" value="EEQ43630.1"/>
    <property type="molecule type" value="Genomic_DNA"/>
</dbReference>
<dbReference type="InterPro" id="IPR002469">
    <property type="entry name" value="Peptidase_S9B_N"/>
</dbReference>
<evidence type="ECO:0000256" key="5">
    <source>
        <dbReference type="ARBA" id="ARBA00022825"/>
    </source>
</evidence>
<sequence>MFTHKRVPQHEEYELVNQVPPTQSPTDSPTRSESDFRNSTDSQLSDIFEDLENYSGSSGQKIEDFNDSLLFQSVLMRYKNEGISGRTCGIFSLVAIFLWIGSVIIYSRVNHSTIGNDLTWKTNIIQLNGENITLNEYNPNFKNITMNDWRKGKYHTFEKQIRWLTSKQSPKSKHGGGFYVLDEHDKIVVNQIGQVDKSDTFLSNKQFEYGNNFFKIQDFILNPSQSIEDSEVVHIIITDTVHQWRHSSFALYWLFKPLVGTYTPIQPPRNNNKGNGLEVDALDKLHYADFSPDGKYIVFGFEHNLFIQDLATGEIQQITDDGSPNIINGKSDWIYEEEVIASNKMIWWSPSGNHFIFAKINETKVQEVDMDYYTKQNTNIGMQYQQVGESKYEGVNQYPINTQLKYPKPGTSNPILSLYIYDIANKKTEEIIDGDDNLGTEYILYYAKWIDANSFLMKQSDRTSSVLTKKLYDLDKNHVSIVSSSNVTKEYKGWVERMNPITLLDDGKYIDNVVIDNRNTLALFDSPHSVSPSKVLVDNKDWDITGEAIYDAQEKFVYFLSTVRSSMDAHLVGIDLADNYKLYNITDTKKDGIFETKFSENGQYLSLVYQGPNQPWQRLINMANVHDFIKSEEYGKSTIEEAVILNQPIVNSLANLKEINLPTVRYKEVTIGKKEDQVTLNIMEILPPNFKAKNQKYPLFVYTYGGPGSQTVMKKFDIGFLQIVSARLNSIILVIDPRGTGGKGWKFESFAKNNIGYWESRDLKTITSEYIKKNKKLIDKERVALWGWSYGGFVTLKTLEYDKGEVFKYGMAVAPVTNWLFYDSIYTERYMGLPDTDPNYETSARINDFDNFKSVKRFLLVHGTGDDNVHVQNLMWLLDQLNIHNVENYDMHLFPDSDHSISYDNAGVIVYDKLYSWLQNAFRGNFDGFKLDNIVCA</sequence>
<keyword evidence="5" id="KW-0720">Serine protease</keyword>
<dbReference type="PaxDb" id="5476-C4YLZ9"/>
<evidence type="ECO:0000256" key="6">
    <source>
        <dbReference type="ARBA" id="ARBA00023180"/>
    </source>
</evidence>
<keyword evidence="6" id="KW-0325">Glycoprotein</keyword>
<dbReference type="VEuPathDB" id="FungiDB:CAWG_01874"/>
<dbReference type="Gene3D" id="2.140.10.30">
    <property type="entry name" value="Dipeptidylpeptidase IV, N-terminal domain"/>
    <property type="match status" value="1"/>
</dbReference>
<evidence type="ECO:0000259" key="10">
    <source>
        <dbReference type="Pfam" id="PF00930"/>
    </source>
</evidence>
<evidence type="ECO:0000256" key="7">
    <source>
        <dbReference type="SAM" id="MobiDB-lite"/>
    </source>
</evidence>
<dbReference type="Pfam" id="PF00326">
    <property type="entry name" value="Peptidase_S9"/>
    <property type="match status" value="1"/>
</dbReference>
<feature type="compositionally biased region" description="Polar residues" evidence="7">
    <location>
        <begin position="19"/>
        <end position="29"/>
    </location>
</feature>
<evidence type="ECO:0000256" key="2">
    <source>
        <dbReference type="ARBA" id="ARBA00022438"/>
    </source>
</evidence>
<keyword evidence="8" id="KW-0472">Membrane</keyword>
<comment type="similarity">
    <text evidence="1">Belongs to the peptidase S9B family.</text>
</comment>
<evidence type="ECO:0000259" key="9">
    <source>
        <dbReference type="Pfam" id="PF00326"/>
    </source>
</evidence>
<evidence type="ECO:0000256" key="8">
    <source>
        <dbReference type="SAM" id="Phobius"/>
    </source>
</evidence>
<protein>
    <recommendedName>
        <fullName evidence="13">Dipeptidyl aminopeptidase A</fullName>
    </recommendedName>
</protein>
<keyword evidence="4" id="KW-0378">Hydrolase</keyword>
<dbReference type="InterPro" id="IPR001375">
    <property type="entry name" value="Peptidase_S9_cat"/>
</dbReference>
<dbReference type="OrthoDB" id="16520at2759"/>
<dbReference type="PANTHER" id="PTHR11731">
    <property type="entry name" value="PROTEASE FAMILY S9B,C DIPEPTIDYL-PEPTIDASE IV-RELATED"/>
    <property type="match status" value="1"/>
</dbReference>